<accession>A0A1I6AQF5</accession>
<organism evidence="10 11">
    <name type="scientific">Amycolatopsis arida</name>
    <dbReference type="NCBI Taxonomy" id="587909"/>
    <lineage>
        <taxon>Bacteria</taxon>
        <taxon>Bacillati</taxon>
        <taxon>Actinomycetota</taxon>
        <taxon>Actinomycetes</taxon>
        <taxon>Pseudonocardiales</taxon>
        <taxon>Pseudonocardiaceae</taxon>
        <taxon>Amycolatopsis</taxon>
    </lineage>
</organism>
<dbReference type="Proteomes" id="UP000198727">
    <property type="component" value="Unassembled WGS sequence"/>
</dbReference>
<dbReference type="EMBL" id="FOWW01000014">
    <property type="protein sequence ID" value="SFQ70876.1"/>
    <property type="molecule type" value="Genomic_DNA"/>
</dbReference>
<keyword evidence="2" id="KW-0813">Transport</keyword>
<evidence type="ECO:0000256" key="8">
    <source>
        <dbReference type="ARBA" id="ARBA00023136"/>
    </source>
</evidence>
<dbReference type="GO" id="GO:0005524">
    <property type="term" value="F:ATP binding"/>
    <property type="evidence" value="ECO:0007669"/>
    <property type="project" value="UniProtKB-KW"/>
</dbReference>
<proteinExistence type="predicted"/>
<name>A0A1I6AQF5_9PSEU</name>
<evidence type="ECO:0000313" key="10">
    <source>
        <dbReference type="EMBL" id="SFQ70876.1"/>
    </source>
</evidence>
<dbReference type="RefSeq" id="WP_092536464.1">
    <property type="nucleotide sequence ID" value="NZ_FOWW01000014.1"/>
</dbReference>
<dbReference type="InterPro" id="IPR050107">
    <property type="entry name" value="ABC_carbohydrate_import_ATPase"/>
</dbReference>
<feature type="domain" description="ABC transporter" evidence="9">
    <location>
        <begin position="262"/>
        <end position="509"/>
    </location>
</feature>
<dbReference type="GO" id="GO:0016887">
    <property type="term" value="F:ATP hydrolysis activity"/>
    <property type="evidence" value="ECO:0007669"/>
    <property type="project" value="InterPro"/>
</dbReference>
<keyword evidence="5" id="KW-0547">Nucleotide-binding</keyword>
<dbReference type="Gene3D" id="3.40.50.300">
    <property type="entry name" value="P-loop containing nucleotide triphosphate hydrolases"/>
    <property type="match status" value="2"/>
</dbReference>
<evidence type="ECO:0000256" key="1">
    <source>
        <dbReference type="ARBA" id="ARBA00004202"/>
    </source>
</evidence>
<evidence type="ECO:0000256" key="5">
    <source>
        <dbReference type="ARBA" id="ARBA00022741"/>
    </source>
</evidence>
<dbReference type="InterPro" id="IPR003439">
    <property type="entry name" value="ABC_transporter-like_ATP-bd"/>
</dbReference>
<dbReference type="PROSITE" id="PS50893">
    <property type="entry name" value="ABC_TRANSPORTER_2"/>
    <property type="match status" value="2"/>
</dbReference>
<sequence length="534" mass="57043">MDDGDRPLVEMSGVTKTYGGVCACREVSLTLRGGEVHALLGENGAGKSTLMRILSGDVTDYDGSVSLRGREFRFAAPSDAQRAGIAMIPQELDLVPGLSVAENIFLGRELRTRCGAVDRGRMIRRSRGLLEHTGVALDPRRPVGELRTGEQQLVAITKALALDARVLIMDEPTSALSSAEVDQMFTVIGELSSAGTGIFYISHRMEEIGRVADRATVLRNGSVVAEFDARRMSARQAARAMVGRSVRTLFHTRAHEPGPELLRVEDLTVIPRRERPGRREPAGITLSVRRGEIVGVGGLLGSGRTELLETLFGVGSHGRWRGEVTFDGRRVRPRTPRQAQHLGMAFVAEDRRVAGLMVGHSVQANTVLSIVDRIAVLGAVPRRRETGTARAILTELNVKLGSVRDAVGTLSGGNQQKVVLGRALLTEPKLLLLDEPTRGVDVGAKAEIYELLGAAAERGIAVLLASSELPELLGVCDRVVVLRSGRTVRELDTRAASEADLLAATMGVGPTAELVDAANGTASAGTGTPRAQPR</sequence>
<evidence type="ECO:0000256" key="6">
    <source>
        <dbReference type="ARBA" id="ARBA00022840"/>
    </source>
</evidence>
<dbReference type="InterPro" id="IPR003593">
    <property type="entry name" value="AAA+_ATPase"/>
</dbReference>
<keyword evidence="6 10" id="KW-0067">ATP-binding</keyword>
<evidence type="ECO:0000256" key="7">
    <source>
        <dbReference type="ARBA" id="ARBA00022967"/>
    </source>
</evidence>
<dbReference type="SMART" id="SM00382">
    <property type="entry name" value="AAA"/>
    <property type="match status" value="2"/>
</dbReference>
<reference evidence="11" key="1">
    <citation type="submission" date="2016-10" db="EMBL/GenBank/DDBJ databases">
        <authorList>
            <person name="Varghese N."/>
            <person name="Submissions S."/>
        </authorList>
    </citation>
    <scope>NUCLEOTIDE SEQUENCE [LARGE SCALE GENOMIC DNA]</scope>
    <source>
        <strain evidence="11">CGMCC 4.5579</strain>
    </source>
</reference>
<keyword evidence="7" id="KW-1278">Translocase</keyword>
<dbReference type="CDD" id="cd03215">
    <property type="entry name" value="ABC_Carb_Monos_II"/>
    <property type="match status" value="1"/>
</dbReference>
<dbReference type="STRING" id="587909.SAMN05421810_1145"/>
<feature type="domain" description="ABC transporter" evidence="9">
    <location>
        <begin position="9"/>
        <end position="245"/>
    </location>
</feature>
<protein>
    <submittedName>
        <fullName evidence="10">Ribose transport system ATP-binding protein</fullName>
    </submittedName>
</protein>
<keyword evidence="3" id="KW-1003">Cell membrane</keyword>
<dbReference type="GO" id="GO:0005886">
    <property type="term" value="C:plasma membrane"/>
    <property type="evidence" value="ECO:0007669"/>
    <property type="project" value="UniProtKB-SubCell"/>
</dbReference>
<dbReference type="SUPFAM" id="SSF52540">
    <property type="entry name" value="P-loop containing nucleoside triphosphate hydrolases"/>
    <property type="match status" value="2"/>
</dbReference>
<dbReference type="OrthoDB" id="3648693at2"/>
<dbReference type="FunFam" id="3.40.50.300:FF:000127">
    <property type="entry name" value="Ribose import ATP-binding protein RbsA"/>
    <property type="match status" value="1"/>
</dbReference>
<keyword evidence="4" id="KW-0677">Repeat</keyword>
<dbReference type="InterPro" id="IPR027417">
    <property type="entry name" value="P-loop_NTPase"/>
</dbReference>
<dbReference type="AlphaFoldDB" id="A0A1I6AQF5"/>
<evidence type="ECO:0000259" key="9">
    <source>
        <dbReference type="PROSITE" id="PS50893"/>
    </source>
</evidence>
<dbReference type="PANTHER" id="PTHR43790:SF9">
    <property type="entry name" value="GALACTOFURANOSE TRANSPORTER ATP-BINDING PROTEIN YTFR"/>
    <property type="match status" value="1"/>
</dbReference>
<evidence type="ECO:0000313" key="11">
    <source>
        <dbReference type="Proteomes" id="UP000198727"/>
    </source>
</evidence>
<dbReference type="PANTHER" id="PTHR43790">
    <property type="entry name" value="CARBOHYDRATE TRANSPORT ATP-BINDING PROTEIN MG119-RELATED"/>
    <property type="match status" value="1"/>
</dbReference>
<gene>
    <name evidence="10" type="ORF">SAMN05421810_1145</name>
</gene>
<evidence type="ECO:0000256" key="2">
    <source>
        <dbReference type="ARBA" id="ARBA00022448"/>
    </source>
</evidence>
<dbReference type="InterPro" id="IPR017871">
    <property type="entry name" value="ABC_transporter-like_CS"/>
</dbReference>
<keyword evidence="11" id="KW-1185">Reference proteome</keyword>
<dbReference type="CDD" id="cd03216">
    <property type="entry name" value="ABC_Carb_Monos_I"/>
    <property type="match status" value="1"/>
</dbReference>
<keyword evidence="8" id="KW-0472">Membrane</keyword>
<dbReference type="Pfam" id="PF00005">
    <property type="entry name" value="ABC_tran"/>
    <property type="match status" value="2"/>
</dbReference>
<evidence type="ECO:0000256" key="3">
    <source>
        <dbReference type="ARBA" id="ARBA00022475"/>
    </source>
</evidence>
<dbReference type="PROSITE" id="PS00211">
    <property type="entry name" value="ABC_TRANSPORTER_1"/>
    <property type="match status" value="1"/>
</dbReference>
<comment type="subcellular location">
    <subcellularLocation>
        <location evidence="1">Cell membrane</location>
        <topology evidence="1">Peripheral membrane protein</topology>
    </subcellularLocation>
</comment>
<evidence type="ECO:0000256" key="4">
    <source>
        <dbReference type="ARBA" id="ARBA00022737"/>
    </source>
</evidence>